<evidence type="ECO:0000256" key="1">
    <source>
        <dbReference type="SAM" id="SignalP"/>
    </source>
</evidence>
<name>A0A3D8IF96_9HELI</name>
<feature type="signal peptide" evidence="1">
    <location>
        <begin position="1"/>
        <end position="28"/>
    </location>
</feature>
<protein>
    <recommendedName>
        <fullName evidence="2">TNase-like domain-containing protein</fullName>
    </recommendedName>
</protein>
<dbReference type="SUPFAM" id="SSF50199">
    <property type="entry name" value="Staphylococcal nuclease"/>
    <property type="match status" value="1"/>
</dbReference>
<dbReference type="Gene3D" id="2.40.50.90">
    <property type="match status" value="1"/>
</dbReference>
<comment type="caution">
    <text evidence="3">The sequence shown here is derived from an EMBL/GenBank/DDBJ whole genome shotgun (WGS) entry which is preliminary data.</text>
</comment>
<dbReference type="Proteomes" id="UP000256650">
    <property type="component" value="Unassembled WGS sequence"/>
</dbReference>
<sequence length="191" mass="21929">MQNQKLLKNLFVLLLGLCLASPNLFAFATPPISRQALMKHIFAPTLFSMYSKDYGMLYCQLYGVAGVSKSFKNDTCEVSARAVKEMRHFAMQYTRNKVFLEQQYRLGYKSGWCFLQRGGNLFNAELVRDGYAVVQYFDVTESAVLADLEVLESIAKAEKRGLWKEWSKEMECLKRTLQEIAKETLSKDSDK</sequence>
<keyword evidence="1" id="KW-0732">Signal</keyword>
<dbReference type="RefSeq" id="WP_115551207.1">
    <property type="nucleotide sequence ID" value="NZ_CAONBV010000015.1"/>
</dbReference>
<dbReference type="InterPro" id="IPR016071">
    <property type="entry name" value="Staphylococal_nuclease_OB-fold"/>
</dbReference>
<dbReference type="EMBL" id="NXLS01000002">
    <property type="protein sequence ID" value="RDU63883.1"/>
    <property type="molecule type" value="Genomic_DNA"/>
</dbReference>
<evidence type="ECO:0000313" key="3">
    <source>
        <dbReference type="EMBL" id="RDU63883.1"/>
    </source>
</evidence>
<dbReference type="AlphaFoldDB" id="A0A3D8IF96"/>
<keyword evidence="4" id="KW-1185">Reference proteome</keyword>
<gene>
    <name evidence="3" type="ORF">CQA43_03450</name>
</gene>
<accession>A0A3D8IF96</accession>
<evidence type="ECO:0000259" key="2">
    <source>
        <dbReference type="Pfam" id="PF00565"/>
    </source>
</evidence>
<evidence type="ECO:0000313" key="4">
    <source>
        <dbReference type="Proteomes" id="UP000256650"/>
    </source>
</evidence>
<feature type="domain" description="TNase-like" evidence="2">
    <location>
        <begin position="119"/>
        <end position="165"/>
    </location>
</feature>
<organism evidence="3 4">
    <name type="scientific">Helicobacter ganmani</name>
    <dbReference type="NCBI Taxonomy" id="60246"/>
    <lineage>
        <taxon>Bacteria</taxon>
        <taxon>Pseudomonadati</taxon>
        <taxon>Campylobacterota</taxon>
        <taxon>Epsilonproteobacteria</taxon>
        <taxon>Campylobacterales</taxon>
        <taxon>Helicobacteraceae</taxon>
        <taxon>Helicobacter</taxon>
    </lineage>
</organism>
<dbReference type="OrthoDB" id="5323939at2"/>
<reference evidence="3 4" key="1">
    <citation type="submission" date="2018-04" db="EMBL/GenBank/DDBJ databases">
        <title>Novel Campyloabacter and Helicobacter Species and Strains.</title>
        <authorList>
            <person name="Mannion A.J."/>
            <person name="Shen Z."/>
            <person name="Fox J.G."/>
        </authorList>
    </citation>
    <scope>NUCLEOTIDE SEQUENCE [LARGE SCALE GENOMIC DNA]</scope>
    <source>
        <strain evidence="3 4">MIT 99-5101</strain>
    </source>
</reference>
<dbReference type="Pfam" id="PF00565">
    <property type="entry name" value="SNase"/>
    <property type="match status" value="1"/>
</dbReference>
<proteinExistence type="predicted"/>
<dbReference type="GeneID" id="82535337"/>
<feature type="chain" id="PRO_5017747894" description="TNase-like domain-containing protein" evidence="1">
    <location>
        <begin position="29"/>
        <end position="191"/>
    </location>
</feature>
<dbReference type="InterPro" id="IPR035437">
    <property type="entry name" value="SNase_OB-fold_sf"/>
</dbReference>